<dbReference type="Proteomes" id="UP000824782">
    <property type="component" value="Unassembled WGS sequence"/>
</dbReference>
<dbReference type="EMBL" id="WNYA01000003">
    <property type="protein sequence ID" value="KAG8584389.1"/>
    <property type="molecule type" value="Genomic_DNA"/>
</dbReference>
<protein>
    <submittedName>
        <fullName evidence="1">Uncharacterized protein</fullName>
    </submittedName>
</protein>
<keyword evidence="2" id="KW-1185">Reference proteome</keyword>
<reference evidence="1" key="1">
    <citation type="thesis" date="2020" institute="ProQuest LLC" country="789 East Eisenhower Parkway, Ann Arbor, MI, USA">
        <title>Comparative Genomics and Chromosome Evolution.</title>
        <authorList>
            <person name="Mudd A.B."/>
        </authorList>
    </citation>
    <scope>NUCLEOTIDE SEQUENCE</scope>
    <source>
        <strain evidence="1">237g6f4</strain>
        <tissue evidence="1">Blood</tissue>
    </source>
</reference>
<dbReference type="AlphaFoldDB" id="A0AAV7CH70"/>
<proteinExistence type="predicted"/>
<sequence length="93" mass="10658">MAMADFSIEYSEDVGEFYIDDLSFKKKTQKTHIQLKLHKDCWSPFHSGVKSEIRKPGKPMSSLRKAIMLVVVVEKLKGPVPALLYPFYTLVPK</sequence>
<organism evidence="1 2">
    <name type="scientific">Engystomops pustulosus</name>
    <name type="common">Tungara frog</name>
    <name type="synonym">Physalaemus pustulosus</name>
    <dbReference type="NCBI Taxonomy" id="76066"/>
    <lineage>
        <taxon>Eukaryota</taxon>
        <taxon>Metazoa</taxon>
        <taxon>Chordata</taxon>
        <taxon>Craniata</taxon>
        <taxon>Vertebrata</taxon>
        <taxon>Euteleostomi</taxon>
        <taxon>Amphibia</taxon>
        <taxon>Batrachia</taxon>
        <taxon>Anura</taxon>
        <taxon>Neobatrachia</taxon>
        <taxon>Hyloidea</taxon>
        <taxon>Leptodactylidae</taxon>
        <taxon>Leiuperinae</taxon>
        <taxon>Engystomops</taxon>
    </lineage>
</organism>
<comment type="caution">
    <text evidence="1">The sequence shown here is derived from an EMBL/GenBank/DDBJ whole genome shotgun (WGS) entry which is preliminary data.</text>
</comment>
<accession>A0AAV7CH70</accession>
<evidence type="ECO:0000313" key="2">
    <source>
        <dbReference type="Proteomes" id="UP000824782"/>
    </source>
</evidence>
<evidence type="ECO:0000313" key="1">
    <source>
        <dbReference type="EMBL" id="KAG8584389.1"/>
    </source>
</evidence>
<gene>
    <name evidence="1" type="ORF">GDO81_008810</name>
</gene>
<name>A0AAV7CH70_ENGPU</name>